<dbReference type="PANTHER" id="PTHR47952">
    <property type="entry name" value="TRYPTAMINE 5-HYDROXYLASE"/>
    <property type="match status" value="1"/>
</dbReference>
<reference evidence="2" key="1">
    <citation type="submission" date="2022-12" db="EMBL/GenBank/DDBJ databases">
        <title>Draft genome assemblies for two species of Escallonia (Escalloniales).</title>
        <authorList>
            <person name="Chanderbali A."/>
            <person name="Dervinis C."/>
            <person name="Anghel I."/>
            <person name="Soltis D."/>
            <person name="Soltis P."/>
            <person name="Zapata F."/>
        </authorList>
    </citation>
    <scope>NUCLEOTIDE SEQUENCE</scope>
    <source>
        <strain evidence="2">UCBG64.0493</strain>
        <tissue evidence="2">Leaf</tissue>
    </source>
</reference>
<dbReference type="EMBL" id="JAVXUP010001503">
    <property type="protein sequence ID" value="KAK3010854.1"/>
    <property type="molecule type" value="Genomic_DNA"/>
</dbReference>
<dbReference type="InterPro" id="IPR036396">
    <property type="entry name" value="Cyt_P450_sf"/>
</dbReference>
<dbReference type="Proteomes" id="UP001188597">
    <property type="component" value="Unassembled WGS sequence"/>
</dbReference>
<protein>
    <recommendedName>
        <fullName evidence="4">Cytochrome P450</fullName>
    </recommendedName>
</protein>
<keyword evidence="1" id="KW-0472">Membrane</keyword>
<name>A0AA88VNE6_9ASTE</name>
<gene>
    <name evidence="2" type="ORF">RJ639_012010</name>
</gene>
<keyword evidence="3" id="KW-1185">Reference proteome</keyword>
<dbReference type="SUPFAM" id="SSF48264">
    <property type="entry name" value="Cytochrome P450"/>
    <property type="match status" value="1"/>
</dbReference>
<evidence type="ECO:0000256" key="1">
    <source>
        <dbReference type="SAM" id="Phobius"/>
    </source>
</evidence>
<evidence type="ECO:0000313" key="2">
    <source>
        <dbReference type="EMBL" id="KAK3010854.1"/>
    </source>
</evidence>
<keyword evidence="1" id="KW-0812">Transmembrane</keyword>
<proteinExistence type="predicted"/>
<dbReference type="PANTHER" id="PTHR47952:SF3">
    <property type="entry name" value="CYTOCHROME P450 71B3-LIKE"/>
    <property type="match status" value="1"/>
</dbReference>
<dbReference type="AlphaFoldDB" id="A0AA88VNE6"/>
<accession>A0AA88VNE6</accession>
<comment type="caution">
    <text evidence="2">The sequence shown here is derived from an EMBL/GenBank/DDBJ whole genome shotgun (WGS) entry which is preliminary data.</text>
</comment>
<dbReference type="GO" id="GO:0016705">
    <property type="term" value="F:oxidoreductase activity, acting on paired donors, with incorporation or reduction of molecular oxygen"/>
    <property type="evidence" value="ECO:0007669"/>
    <property type="project" value="InterPro"/>
</dbReference>
<dbReference type="Gene3D" id="1.10.630.10">
    <property type="entry name" value="Cytochrome P450"/>
    <property type="match status" value="1"/>
</dbReference>
<dbReference type="Pfam" id="PF00067">
    <property type="entry name" value="p450"/>
    <property type="match status" value="1"/>
</dbReference>
<organism evidence="2 3">
    <name type="scientific">Escallonia herrerae</name>
    <dbReference type="NCBI Taxonomy" id="1293975"/>
    <lineage>
        <taxon>Eukaryota</taxon>
        <taxon>Viridiplantae</taxon>
        <taxon>Streptophyta</taxon>
        <taxon>Embryophyta</taxon>
        <taxon>Tracheophyta</taxon>
        <taxon>Spermatophyta</taxon>
        <taxon>Magnoliopsida</taxon>
        <taxon>eudicotyledons</taxon>
        <taxon>Gunneridae</taxon>
        <taxon>Pentapetalae</taxon>
        <taxon>asterids</taxon>
        <taxon>campanulids</taxon>
        <taxon>Escalloniales</taxon>
        <taxon>Escalloniaceae</taxon>
        <taxon>Escallonia</taxon>
    </lineage>
</organism>
<sequence length="91" mass="10388">MLGKTLARDKLIGGRDKSTNTLLWIMTELMKNPTLMRKAQEEVRKLIGNKGKLFETSSMQSSKIVSLSYVLMLSLELFFILSYKILWGSES</sequence>
<feature type="transmembrane region" description="Helical" evidence="1">
    <location>
        <begin position="64"/>
        <end position="86"/>
    </location>
</feature>
<evidence type="ECO:0000313" key="3">
    <source>
        <dbReference type="Proteomes" id="UP001188597"/>
    </source>
</evidence>
<dbReference type="GO" id="GO:0004497">
    <property type="term" value="F:monooxygenase activity"/>
    <property type="evidence" value="ECO:0007669"/>
    <property type="project" value="InterPro"/>
</dbReference>
<dbReference type="GO" id="GO:0020037">
    <property type="term" value="F:heme binding"/>
    <property type="evidence" value="ECO:0007669"/>
    <property type="project" value="InterPro"/>
</dbReference>
<dbReference type="InterPro" id="IPR001128">
    <property type="entry name" value="Cyt_P450"/>
</dbReference>
<evidence type="ECO:0008006" key="4">
    <source>
        <dbReference type="Google" id="ProtNLM"/>
    </source>
</evidence>
<keyword evidence="1" id="KW-1133">Transmembrane helix</keyword>
<dbReference type="GO" id="GO:0005506">
    <property type="term" value="F:iron ion binding"/>
    <property type="evidence" value="ECO:0007669"/>
    <property type="project" value="InterPro"/>
</dbReference>